<reference evidence="8" key="1">
    <citation type="journal article" date="2019" name="Int. J. Syst. Evol. Microbiol.">
        <title>The Global Catalogue of Microorganisms (GCM) 10K type strain sequencing project: providing services to taxonomists for standard genome sequencing and annotation.</title>
        <authorList>
            <consortium name="The Broad Institute Genomics Platform"/>
            <consortium name="The Broad Institute Genome Sequencing Center for Infectious Disease"/>
            <person name="Wu L."/>
            <person name="Ma J."/>
        </authorList>
    </citation>
    <scope>NUCLEOTIDE SEQUENCE [LARGE SCALE GENOMIC DNA]</scope>
    <source>
        <strain evidence="8">JCM 9458</strain>
    </source>
</reference>
<evidence type="ECO:0000313" key="8">
    <source>
        <dbReference type="Proteomes" id="UP001501676"/>
    </source>
</evidence>
<keyword evidence="8" id="KW-1185">Reference proteome</keyword>
<dbReference type="EMBL" id="BAAAYN010000017">
    <property type="protein sequence ID" value="GAA3387258.1"/>
    <property type="molecule type" value="Genomic_DNA"/>
</dbReference>
<feature type="transmembrane region" description="Helical" evidence="5">
    <location>
        <begin position="218"/>
        <end position="241"/>
    </location>
</feature>
<feature type="transmembrane region" description="Helical" evidence="5">
    <location>
        <begin position="51"/>
        <end position="76"/>
    </location>
</feature>
<dbReference type="PANTHER" id="PTHR43027">
    <property type="entry name" value="DOXORUBICIN RESISTANCE ABC TRANSPORTER PERMEASE PROTEIN DRRC-RELATED"/>
    <property type="match status" value="1"/>
</dbReference>
<evidence type="ECO:0000313" key="7">
    <source>
        <dbReference type="EMBL" id="GAA3387258.1"/>
    </source>
</evidence>
<feature type="transmembrane region" description="Helical" evidence="5">
    <location>
        <begin position="96"/>
        <end position="120"/>
    </location>
</feature>
<feature type="transmembrane region" description="Helical" evidence="5">
    <location>
        <begin position="21"/>
        <end position="39"/>
    </location>
</feature>
<accession>A0ABP6SXN3</accession>
<evidence type="ECO:0000256" key="5">
    <source>
        <dbReference type="SAM" id="Phobius"/>
    </source>
</evidence>
<dbReference type="Proteomes" id="UP001501676">
    <property type="component" value="Unassembled WGS sequence"/>
</dbReference>
<feature type="transmembrane region" description="Helical" evidence="5">
    <location>
        <begin position="167"/>
        <end position="186"/>
    </location>
</feature>
<comment type="caution">
    <text evidence="7">The sequence shown here is derived from an EMBL/GenBank/DDBJ whole genome shotgun (WGS) entry which is preliminary data.</text>
</comment>
<dbReference type="InterPro" id="IPR013525">
    <property type="entry name" value="ABC2_TM"/>
</dbReference>
<gene>
    <name evidence="7" type="ORF">GCM10020369_29110</name>
</gene>
<keyword evidence="2 5" id="KW-0812">Transmembrane</keyword>
<dbReference type="Pfam" id="PF01061">
    <property type="entry name" value="ABC2_membrane"/>
    <property type="match status" value="1"/>
</dbReference>
<evidence type="ECO:0000256" key="1">
    <source>
        <dbReference type="ARBA" id="ARBA00004141"/>
    </source>
</evidence>
<dbReference type="InterPro" id="IPR052902">
    <property type="entry name" value="ABC-2_transporter"/>
</dbReference>
<proteinExistence type="predicted"/>
<dbReference type="PANTHER" id="PTHR43027:SF2">
    <property type="entry name" value="TRANSPORT PERMEASE PROTEIN"/>
    <property type="match status" value="1"/>
</dbReference>
<evidence type="ECO:0000256" key="2">
    <source>
        <dbReference type="ARBA" id="ARBA00022692"/>
    </source>
</evidence>
<evidence type="ECO:0000259" key="6">
    <source>
        <dbReference type="Pfam" id="PF01061"/>
    </source>
</evidence>
<evidence type="ECO:0000256" key="4">
    <source>
        <dbReference type="ARBA" id="ARBA00023136"/>
    </source>
</evidence>
<name>A0ABP6SXN3_9ACTN</name>
<protein>
    <recommendedName>
        <fullName evidence="6">ABC-2 type transporter transmembrane domain-containing protein</fullName>
    </recommendedName>
</protein>
<feature type="domain" description="ABC-2 type transporter transmembrane" evidence="6">
    <location>
        <begin position="5"/>
        <end position="203"/>
    </location>
</feature>
<keyword evidence="3 5" id="KW-1133">Transmembrane helix</keyword>
<evidence type="ECO:0000256" key="3">
    <source>
        <dbReference type="ARBA" id="ARBA00022989"/>
    </source>
</evidence>
<keyword evidence="4 5" id="KW-0472">Membrane</keyword>
<comment type="subcellular location">
    <subcellularLocation>
        <location evidence="1">Membrane</location>
        <topology evidence="1">Multi-pass membrane protein</topology>
    </subcellularLocation>
</comment>
<sequence length="251" mass="26811">MIRRMRALARAEMILLRRNKVMLFNAVLFPAGLIAMLAAGQDGSTDRDGQAMLVGSFVATTLLLVVYFNLLCAYVARREERVLVRLRAGECRDGEILTGTAIPAVVIALGQVAILVLAGLAVLDLPLPKQPLVLLTAVGLGCLTFVGLALLTTLITRNVEAAQVTSLPLIAVCFIASGVAGQPDFVPEMLLRVMPMTPVVELTQVGWMGSLPDEADTGVLQAMALPLAVGLAWAAVGILAARRWFRWQARA</sequence>
<feature type="transmembrane region" description="Helical" evidence="5">
    <location>
        <begin position="132"/>
        <end position="155"/>
    </location>
</feature>
<organism evidence="7 8">
    <name type="scientific">Cryptosporangium minutisporangium</name>
    <dbReference type="NCBI Taxonomy" id="113569"/>
    <lineage>
        <taxon>Bacteria</taxon>
        <taxon>Bacillati</taxon>
        <taxon>Actinomycetota</taxon>
        <taxon>Actinomycetes</taxon>
        <taxon>Cryptosporangiales</taxon>
        <taxon>Cryptosporangiaceae</taxon>
        <taxon>Cryptosporangium</taxon>
    </lineage>
</organism>